<protein>
    <submittedName>
        <fullName evidence="2">Monovalent cation/H(+) antiporter subunit G</fullName>
    </submittedName>
</protein>
<name>A0A936YVN5_9BURK</name>
<dbReference type="PANTHER" id="PTHR34703">
    <property type="entry name" value="ANTIPORTER SUBUNIT MNHG2-RELATED"/>
    <property type="match status" value="1"/>
</dbReference>
<dbReference type="Proteomes" id="UP000599109">
    <property type="component" value="Unassembled WGS sequence"/>
</dbReference>
<dbReference type="Pfam" id="PF03334">
    <property type="entry name" value="PhaG_MnhG_YufB"/>
    <property type="match status" value="1"/>
</dbReference>
<dbReference type="InterPro" id="IPR005133">
    <property type="entry name" value="PhaG_MnhG_YufB"/>
</dbReference>
<sequence length="105" mass="11224">MIVDLVVSLLLLASGILVLTAAAGLWRLQDFFLRLHAAALPNTLASWAVALASAIHLTAGTGRLALHHWVIVILLSITAPITTMLVARAALFRWRAHSADGTKPK</sequence>
<keyword evidence="1" id="KW-0812">Transmembrane</keyword>
<feature type="transmembrane region" description="Helical" evidence="1">
    <location>
        <begin position="38"/>
        <end position="59"/>
    </location>
</feature>
<evidence type="ECO:0000313" key="3">
    <source>
        <dbReference type="Proteomes" id="UP000599109"/>
    </source>
</evidence>
<dbReference type="RefSeq" id="WP_201672436.1">
    <property type="nucleotide sequence ID" value="NZ_JAEQNE010000001.1"/>
</dbReference>
<comment type="caution">
    <text evidence="2">The sequence shown here is derived from an EMBL/GenBank/DDBJ whole genome shotgun (WGS) entry which is preliminary data.</text>
</comment>
<keyword evidence="1" id="KW-1133">Transmembrane helix</keyword>
<keyword evidence="1" id="KW-0472">Membrane</keyword>
<organism evidence="2 3">
    <name type="scientific">Ramlibacter monticola</name>
    <dbReference type="NCBI Taxonomy" id="1926872"/>
    <lineage>
        <taxon>Bacteria</taxon>
        <taxon>Pseudomonadati</taxon>
        <taxon>Pseudomonadota</taxon>
        <taxon>Betaproteobacteria</taxon>
        <taxon>Burkholderiales</taxon>
        <taxon>Comamonadaceae</taxon>
        <taxon>Ramlibacter</taxon>
    </lineage>
</organism>
<reference evidence="2 3" key="1">
    <citation type="journal article" date="2017" name="Int. J. Syst. Evol. Microbiol.">
        <title>Ramlibacter monticola sp. nov., isolated from forest soil.</title>
        <authorList>
            <person name="Chaudhary D.K."/>
            <person name="Kim J."/>
        </authorList>
    </citation>
    <scope>NUCLEOTIDE SEQUENCE [LARGE SCALE GENOMIC DNA]</scope>
    <source>
        <strain evidence="2 3">KACC 19175</strain>
    </source>
</reference>
<dbReference type="GO" id="GO:0015385">
    <property type="term" value="F:sodium:proton antiporter activity"/>
    <property type="evidence" value="ECO:0007669"/>
    <property type="project" value="TreeGrafter"/>
</dbReference>
<gene>
    <name evidence="2" type="ORF">JJ685_01665</name>
</gene>
<evidence type="ECO:0000313" key="2">
    <source>
        <dbReference type="EMBL" id="MBL0389841.1"/>
    </source>
</evidence>
<feature type="transmembrane region" description="Helical" evidence="1">
    <location>
        <begin position="6"/>
        <end position="26"/>
    </location>
</feature>
<feature type="transmembrane region" description="Helical" evidence="1">
    <location>
        <begin position="65"/>
        <end position="87"/>
    </location>
</feature>
<dbReference type="EMBL" id="JAEQNE010000001">
    <property type="protein sequence ID" value="MBL0389841.1"/>
    <property type="molecule type" value="Genomic_DNA"/>
</dbReference>
<keyword evidence="3" id="KW-1185">Reference proteome</keyword>
<dbReference type="PANTHER" id="PTHR34703:SF1">
    <property type="entry name" value="ANTIPORTER SUBUNIT MNHG2-RELATED"/>
    <property type="match status" value="1"/>
</dbReference>
<dbReference type="AlphaFoldDB" id="A0A936YVN5"/>
<accession>A0A936YVN5</accession>
<proteinExistence type="predicted"/>
<evidence type="ECO:0000256" key="1">
    <source>
        <dbReference type="SAM" id="Phobius"/>
    </source>
</evidence>